<sequence length="64" mass="7567">MLHADAKVHPAIERCLKHLHILGTDDKIRQIVYMYMETLAREVSMEKQAENTETRSDFENNEKH</sequence>
<protein>
    <submittedName>
        <fullName evidence="2">Uncharacterized protein</fullName>
    </submittedName>
</protein>
<dbReference type="AlphaFoldDB" id="A0A372L9X2"/>
<organism evidence="2 3">
    <name type="scientific">Peribacillus glennii</name>
    <dbReference type="NCBI Taxonomy" id="2303991"/>
    <lineage>
        <taxon>Bacteria</taxon>
        <taxon>Bacillati</taxon>
        <taxon>Bacillota</taxon>
        <taxon>Bacilli</taxon>
        <taxon>Bacillales</taxon>
        <taxon>Bacillaceae</taxon>
        <taxon>Peribacillus</taxon>
    </lineage>
</organism>
<feature type="region of interest" description="Disordered" evidence="1">
    <location>
        <begin position="44"/>
        <end position="64"/>
    </location>
</feature>
<reference evidence="2 3" key="1">
    <citation type="submission" date="2018-08" db="EMBL/GenBank/DDBJ databases">
        <title>Bacillus chawlae sp. nov., Bacillus glennii sp. nov., and Bacillus saganii sp. nov. Isolated from the Vehicle Assembly Building at Kennedy Space Center where the Viking Spacecraft were Assembled.</title>
        <authorList>
            <person name="Seuylemezian A."/>
            <person name="Vaishampayan P."/>
        </authorList>
    </citation>
    <scope>NUCLEOTIDE SEQUENCE [LARGE SCALE GENOMIC DNA]</scope>
    <source>
        <strain evidence="2 3">V44-8</strain>
    </source>
</reference>
<name>A0A372L9X2_9BACI</name>
<evidence type="ECO:0000313" key="3">
    <source>
        <dbReference type="Proteomes" id="UP000262939"/>
    </source>
</evidence>
<evidence type="ECO:0000256" key="1">
    <source>
        <dbReference type="SAM" id="MobiDB-lite"/>
    </source>
</evidence>
<accession>A0A372L9X2</accession>
<dbReference type="RefSeq" id="WP_117323519.1">
    <property type="nucleotide sequence ID" value="NZ_QVTD01000011.1"/>
</dbReference>
<dbReference type="OrthoDB" id="2887538at2"/>
<gene>
    <name evidence="2" type="ORF">D0466_15880</name>
</gene>
<comment type="caution">
    <text evidence="2">The sequence shown here is derived from an EMBL/GenBank/DDBJ whole genome shotgun (WGS) entry which is preliminary data.</text>
</comment>
<keyword evidence="3" id="KW-1185">Reference proteome</keyword>
<dbReference type="Proteomes" id="UP000262939">
    <property type="component" value="Unassembled WGS sequence"/>
</dbReference>
<dbReference type="EMBL" id="QVTD01000011">
    <property type="protein sequence ID" value="RFU62061.1"/>
    <property type="molecule type" value="Genomic_DNA"/>
</dbReference>
<proteinExistence type="predicted"/>
<evidence type="ECO:0000313" key="2">
    <source>
        <dbReference type="EMBL" id="RFU62061.1"/>
    </source>
</evidence>